<evidence type="ECO:0000256" key="9">
    <source>
        <dbReference type="ARBA" id="ARBA00023098"/>
    </source>
</evidence>
<evidence type="ECO:0000256" key="12">
    <source>
        <dbReference type="SAM" id="Phobius"/>
    </source>
</evidence>
<feature type="transmembrane region" description="Helical" evidence="12">
    <location>
        <begin position="53"/>
        <end position="71"/>
    </location>
</feature>
<name>A0ABT5HTG2_9CAUL</name>
<gene>
    <name evidence="14" type="ORF">PQU92_08700</name>
</gene>
<feature type="domain" description="Fatty acid desaturase" evidence="13">
    <location>
        <begin position="65"/>
        <end position="255"/>
    </location>
</feature>
<dbReference type="Pfam" id="PF00487">
    <property type="entry name" value="FA_desaturase"/>
    <property type="match status" value="1"/>
</dbReference>
<evidence type="ECO:0000256" key="6">
    <source>
        <dbReference type="ARBA" id="ARBA00022989"/>
    </source>
</evidence>
<keyword evidence="3" id="KW-0444">Lipid biosynthesis</keyword>
<keyword evidence="4 12" id="KW-0812">Transmembrane</keyword>
<keyword evidence="7" id="KW-0560">Oxidoreductase</keyword>
<protein>
    <submittedName>
        <fullName evidence="14">Acyl-CoA desaturase</fullName>
    </submittedName>
</protein>
<keyword evidence="5" id="KW-0276">Fatty acid metabolism</keyword>
<dbReference type="InterPro" id="IPR005804">
    <property type="entry name" value="FA_desaturase_dom"/>
</dbReference>
<organism evidence="14 15">
    <name type="scientific">Asticcacaulis aquaticus</name>
    <dbReference type="NCBI Taxonomy" id="2984212"/>
    <lineage>
        <taxon>Bacteria</taxon>
        <taxon>Pseudomonadati</taxon>
        <taxon>Pseudomonadota</taxon>
        <taxon>Alphaproteobacteria</taxon>
        <taxon>Caulobacterales</taxon>
        <taxon>Caulobacteraceae</taxon>
        <taxon>Asticcacaulis</taxon>
    </lineage>
</organism>
<evidence type="ECO:0000313" key="15">
    <source>
        <dbReference type="Proteomes" id="UP001214854"/>
    </source>
</evidence>
<dbReference type="InterPro" id="IPR015876">
    <property type="entry name" value="Acyl-CoA_DS"/>
</dbReference>
<evidence type="ECO:0000256" key="1">
    <source>
        <dbReference type="ARBA" id="ARBA00004141"/>
    </source>
</evidence>
<evidence type="ECO:0000256" key="10">
    <source>
        <dbReference type="ARBA" id="ARBA00023136"/>
    </source>
</evidence>
<evidence type="ECO:0000256" key="11">
    <source>
        <dbReference type="ARBA" id="ARBA00023160"/>
    </source>
</evidence>
<comment type="subcellular location">
    <subcellularLocation>
        <location evidence="1">Membrane</location>
        <topology evidence="1">Multi-pass membrane protein</topology>
    </subcellularLocation>
</comment>
<comment type="caution">
    <text evidence="14">The sequence shown here is derived from an EMBL/GenBank/DDBJ whole genome shotgun (WGS) entry which is preliminary data.</text>
</comment>
<keyword evidence="8" id="KW-0408">Iron</keyword>
<keyword evidence="10 12" id="KW-0472">Membrane</keyword>
<evidence type="ECO:0000256" key="8">
    <source>
        <dbReference type="ARBA" id="ARBA00023004"/>
    </source>
</evidence>
<keyword evidence="9" id="KW-0443">Lipid metabolism</keyword>
<evidence type="ECO:0000256" key="2">
    <source>
        <dbReference type="ARBA" id="ARBA00008749"/>
    </source>
</evidence>
<accession>A0ABT5HTG2</accession>
<keyword evidence="15" id="KW-1185">Reference proteome</keyword>
<evidence type="ECO:0000256" key="7">
    <source>
        <dbReference type="ARBA" id="ARBA00023002"/>
    </source>
</evidence>
<evidence type="ECO:0000313" key="14">
    <source>
        <dbReference type="EMBL" id="MDC7683353.1"/>
    </source>
</evidence>
<reference evidence="14 15" key="1">
    <citation type="submission" date="2023-01" db="EMBL/GenBank/DDBJ databases">
        <title>Novel species of the genus Asticcacaulis isolated from rivers.</title>
        <authorList>
            <person name="Lu H."/>
        </authorList>
    </citation>
    <scope>NUCLEOTIDE SEQUENCE [LARGE SCALE GENOMIC DNA]</scope>
    <source>
        <strain evidence="14 15">BYS171W</strain>
    </source>
</reference>
<dbReference type="PANTHER" id="PTHR11351">
    <property type="entry name" value="ACYL-COA DESATURASE"/>
    <property type="match status" value="1"/>
</dbReference>
<keyword evidence="6 12" id="KW-1133">Transmembrane helix</keyword>
<dbReference type="Proteomes" id="UP001214854">
    <property type="component" value="Unassembled WGS sequence"/>
</dbReference>
<comment type="similarity">
    <text evidence="2">Belongs to the fatty acid desaturase type 2 family.</text>
</comment>
<dbReference type="CDD" id="cd03505">
    <property type="entry name" value="Delta9-FADS-like"/>
    <property type="match status" value="1"/>
</dbReference>
<keyword evidence="11" id="KW-0275">Fatty acid biosynthesis</keyword>
<dbReference type="PANTHER" id="PTHR11351:SF31">
    <property type="entry name" value="DESATURASE 1, ISOFORM A-RELATED"/>
    <property type="match status" value="1"/>
</dbReference>
<dbReference type="EMBL" id="JAQQKX010000005">
    <property type="protein sequence ID" value="MDC7683353.1"/>
    <property type="molecule type" value="Genomic_DNA"/>
</dbReference>
<evidence type="ECO:0000256" key="3">
    <source>
        <dbReference type="ARBA" id="ARBA00022516"/>
    </source>
</evidence>
<sequence>MTALFDNLKRIDEAVPADPVTGTVVWSPVKSLFLLSMYAATIYGLIHYLRLDTIALFTVKTVAVLLLGHSVGMHRRLIHKSFDCPLWLEHFLVYMGTLVGLGGPFAMIRTHDYRDWAQRQPACHDYFAHRQPPLIDALWQMHADIRLTQPPALTIEPEVANDRFYRFIDKHWIAVHLPWAVAFFFIGGWAWVIWGVCAQIAVTVTGHWLIGYMAHTGEAHDWHVRGAGVQGRNVDVAGLITMGESWHNNHHAYPGSARIGIYKGQSDPGYWFLKALEPLGLVWNIRLPQDLPHRPQLHWVGGYAPAEMPDRRPCPVMMLIGRSCRLQKS</sequence>
<proteinExistence type="inferred from homology"/>
<evidence type="ECO:0000259" key="13">
    <source>
        <dbReference type="Pfam" id="PF00487"/>
    </source>
</evidence>
<evidence type="ECO:0000256" key="5">
    <source>
        <dbReference type="ARBA" id="ARBA00022832"/>
    </source>
</evidence>
<dbReference type="RefSeq" id="WP_272747827.1">
    <property type="nucleotide sequence ID" value="NZ_JAQQKX010000005.1"/>
</dbReference>
<feature type="transmembrane region" description="Helical" evidence="12">
    <location>
        <begin position="173"/>
        <end position="194"/>
    </location>
</feature>
<feature type="transmembrane region" description="Helical" evidence="12">
    <location>
        <begin position="25"/>
        <end position="46"/>
    </location>
</feature>
<feature type="transmembrane region" description="Helical" evidence="12">
    <location>
        <begin position="91"/>
        <end position="108"/>
    </location>
</feature>
<evidence type="ECO:0000256" key="4">
    <source>
        <dbReference type="ARBA" id="ARBA00022692"/>
    </source>
</evidence>